<protein>
    <submittedName>
        <fullName evidence="7">2-hydroxyacid dehydrogenase</fullName>
    </submittedName>
</protein>
<dbReference type="PROSITE" id="PS00065">
    <property type="entry name" value="D_2_HYDROXYACID_DH_1"/>
    <property type="match status" value="1"/>
</dbReference>
<comment type="similarity">
    <text evidence="1 4">Belongs to the D-isomer specific 2-hydroxyacid dehydrogenase family.</text>
</comment>
<dbReference type="CDD" id="cd12171">
    <property type="entry name" value="2-Hacid_dh_10"/>
    <property type="match status" value="1"/>
</dbReference>
<dbReference type="SUPFAM" id="SSF52283">
    <property type="entry name" value="Formate/glycerate dehydrogenase catalytic domain-like"/>
    <property type="match status" value="1"/>
</dbReference>
<dbReference type="InterPro" id="IPR036291">
    <property type="entry name" value="NAD(P)-bd_dom_sf"/>
</dbReference>
<gene>
    <name evidence="7" type="ORF">GCM10023321_71500</name>
</gene>
<dbReference type="InterPro" id="IPR029752">
    <property type="entry name" value="D-isomer_DH_CS1"/>
</dbReference>
<evidence type="ECO:0000256" key="1">
    <source>
        <dbReference type="ARBA" id="ARBA00005854"/>
    </source>
</evidence>
<dbReference type="EMBL" id="BAABJP010000051">
    <property type="protein sequence ID" value="GAA5172089.1"/>
    <property type="molecule type" value="Genomic_DNA"/>
</dbReference>
<feature type="domain" description="D-isomer specific 2-hydroxyacid dehydrogenase NAD-binding" evidence="6">
    <location>
        <begin position="131"/>
        <end position="307"/>
    </location>
</feature>
<dbReference type="InterPro" id="IPR029753">
    <property type="entry name" value="D-isomer_DH_CS"/>
</dbReference>
<dbReference type="PANTHER" id="PTHR43761">
    <property type="entry name" value="D-ISOMER SPECIFIC 2-HYDROXYACID DEHYDROGENASE FAMILY PROTEIN (AFU_ORTHOLOGUE AFUA_1G13630)"/>
    <property type="match status" value="1"/>
</dbReference>
<evidence type="ECO:0000259" key="5">
    <source>
        <dbReference type="Pfam" id="PF00389"/>
    </source>
</evidence>
<reference evidence="8" key="1">
    <citation type="journal article" date="2019" name="Int. J. Syst. Evol. Microbiol.">
        <title>The Global Catalogue of Microorganisms (GCM) 10K type strain sequencing project: providing services to taxonomists for standard genome sequencing and annotation.</title>
        <authorList>
            <consortium name="The Broad Institute Genomics Platform"/>
            <consortium name="The Broad Institute Genome Sequencing Center for Infectious Disease"/>
            <person name="Wu L."/>
            <person name="Ma J."/>
        </authorList>
    </citation>
    <scope>NUCLEOTIDE SEQUENCE [LARGE SCALE GENOMIC DNA]</scope>
    <source>
        <strain evidence="8">JCM 18303</strain>
    </source>
</reference>
<evidence type="ECO:0000256" key="4">
    <source>
        <dbReference type="RuleBase" id="RU003719"/>
    </source>
</evidence>
<comment type="caution">
    <text evidence="7">The sequence shown here is derived from an EMBL/GenBank/DDBJ whole genome shotgun (WGS) entry which is preliminary data.</text>
</comment>
<dbReference type="InterPro" id="IPR006139">
    <property type="entry name" value="D-isomer_2_OHA_DH_cat_dom"/>
</dbReference>
<feature type="domain" description="D-isomer specific 2-hydroxyacid dehydrogenase catalytic" evidence="5">
    <location>
        <begin position="56"/>
        <end position="339"/>
    </location>
</feature>
<dbReference type="Gene3D" id="3.40.50.720">
    <property type="entry name" value="NAD(P)-binding Rossmann-like Domain"/>
    <property type="match status" value="2"/>
</dbReference>
<keyword evidence="8" id="KW-1185">Reference proteome</keyword>
<dbReference type="PROSITE" id="PS00671">
    <property type="entry name" value="D_2_HYDROXYACID_DH_3"/>
    <property type="match status" value="1"/>
</dbReference>
<name>A0ABP9R6J4_9PSEU</name>
<dbReference type="SUPFAM" id="SSF51735">
    <property type="entry name" value="NAD(P)-binding Rossmann-fold domains"/>
    <property type="match status" value="1"/>
</dbReference>
<dbReference type="InterPro" id="IPR006140">
    <property type="entry name" value="D-isomer_DH_NAD-bd"/>
</dbReference>
<keyword evidence="3" id="KW-0520">NAD</keyword>
<dbReference type="Pfam" id="PF02826">
    <property type="entry name" value="2-Hacid_dh_C"/>
    <property type="match status" value="1"/>
</dbReference>
<proteinExistence type="inferred from homology"/>
<evidence type="ECO:0000259" key="6">
    <source>
        <dbReference type="Pfam" id="PF02826"/>
    </source>
</evidence>
<organism evidence="7 8">
    <name type="scientific">Pseudonocardia eucalypti</name>
    <dbReference type="NCBI Taxonomy" id="648755"/>
    <lineage>
        <taxon>Bacteria</taxon>
        <taxon>Bacillati</taxon>
        <taxon>Actinomycetota</taxon>
        <taxon>Actinomycetes</taxon>
        <taxon>Pseudonocardiales</taxon>
        <taxon>Pseudonocardiaceae</taxon>
        <taxon>Pseudonocardia</taxon>
    </lineage>
</organism>
<evidence type="ECO:0000313" key="8">
    <source>
        <dbReference type="Proteomes" id="UP001428817"/>
    </source>
</evidence>
<dbReference type="InterPro" id="IPR050418">
    <property type="entry name" value="D-iso_2-hydroxyacid_DH_PdxB"/>
</dbReference>
<sequence length="346" mass="36483">MTIRILAAGDHFVLNRLLIEAVRAQVPDPAKVEFAELTLPWPVQPFGPVGEVEEASGSEEELISALAGAQICVTQLAGLTEKVLAESPELRLFGVSRGGPVNANLTAATEHRVAVTFAPGRNAVATAEHAMALILAAVRRIPGTHAELVGGVWRGDLYQYDQVGPELENAEVGVVGYGAIGARVGRMLAGFGARVLVYDPYLDGTPAGVERVELDELMRRSSVVSLHARVTEETKGMINRARIESMPAGSVLVNCARGALLDYDAVCDALDSGHLFGAGFDVFDTEPIPAGSRLPRTPNVVLTPHLAGASKQTAAKAARIVAADVGRFLRGEPLAHCANPEALRAP</sequence>
<keyword evidence="2 4" id="KW-0560">Oxidoreductase</keyword>
<accession>A0ABP9R6J4</accession>
<evidence type="ECO:0000313" key="7">
    <source>
        <dbReference type="EMBL" id="GAA5172089.1"/>
    </source>
</evidence>
<dbReference type="Pfam" id="PF00389">
    <property type="entry name" value="2-Hacid_dh"/>
    <property type="match status" value="1"/>
</dbReference>
<dbReference type="PANTHER" id="PTHR43761:SF1">
    <property type="entry name" value="D-ISOMER SPECIFIC 2-HYDROXYACID DEHYDROGENASE CATALYTIC DOMAIN-CONTAINING PROTEIN-RELATED"/>
    <property type="match status" value="1"/>
</dbReference>
<dbReference type="Proteomes" id="UP001428817">
    <property type="component" value="Unassembled WGS sequence"/>
</dbReference>
<evidence type="ECO:0000256" key="2">
    <source>
        <dbReference type="ARBA" id="ARBA00023002"/>
    </source>
</evidence>
<evidence type="ECO:0000256" key="3">
    <source>
        <dbReference type="ARBA" id="ARBA00023027"/>
    </source>
</evidence>